<dbReference type="PANTHER" id="PTHR22883">
    <property type="entry name" value="ZINC FINGER DHHC DOMAIN CONTAINING PROTEIN"/>
    <property type="match status" value="1"/>
</dbReference>
<name>A0A9W7AVL2_9STRA</name>
<feature type="transmembrane region" description="Helical" evidence="7">
    <location>
        <begin position="106"/>
        <end position="134"/>
    </location>
</feature>
<dbReference type="PANTHER" id="PTHR22883:SF203">
    <property type="entry name" value="PALMITOYLTRANSFERASE"/>
    <property type="match status" value="1"/>
</dbReference>
<dbReference type="PROSITE" id="PS50216">
    <property type="entry name" value="DHHC"/>
    <property type="match status" value="1"/>
</dbReference>
<keyword evidence="5 7" id="KW-0472">Membrane</keyword>
<reference evidence="10" key="1">
    <citation type="journal article" date="2023" name="Commun. Biol.">
        <title>Genome analysis of Parmales, the sister group of diatoms, reveals the evolutionary specialization of diatoms from phago-mixotrophs to photoautotrophs.</title>
        <authorList>
            <person name="Ban H."/>
            <person name="Sato S."/>
            <person name="Yoshikawa S."/>
            <person name="Yamada K."/>
            <person name="Nakamura Y."/>
            <person name="Ichinomiya M."/>
            <person name="Sato N."/>
            <person name="Blanc-Mathieu R."/>
            <person name="Endo H."/>
            <person name="Kuwata A."/>
            <person name="Ogata H."/>
        </authorList>
    </citation>
    <scope>NUCLEOTIDE SEQUENCE [LARGE SCALE GENOMIC DNA]</scope>
    <source>
        <strain evidence="10">NIES 3701</strain>
    </source>
</reference>
<protein>
    <recommendedName>
        <fullName evidence="7">Palmitoyltransferase</fullName>
        <ecNumber evidence="7">2.3.1.225</ecNumber>
    </recommendedName>
</protein>
<dbReference type="InterPro" id="IPR039859">
    <property type="entry name" value="PFA4/ZDH16/20/ERF2-like"/>
</dbReference>
<keyword evidence="10" id="KW-1185">Reference proteome</keyword>
<comment type="catalytic activity">
    <reaction evidence="7">
        <text>L-cysteinyl-[protein] + hexadecanoyl-CoA = S-hexadecanoyl-L-cysteinyl-[protein] + CoA</text>
        <dbReference type="Rhea" id="RHEA:36683"/>
        <dbReference type="Rhea" id="RHEA-COMP:10131"/>
        <dbReference type="Rhea" id="RHEA-COMP:11032"/>
        <dbReference type="ChEBI" id="CHEBI:29950"/>
        <dbReference type="ChEBI" id="CHEBI:57287"/>
        <dbReference type="ChEBI" id="CHEBI:57379"/>
        <dbReference type="ChEBI" id="CHEBI:74151"/>
        <dbReference type="EC" id="2.3.1.225"/>
    </reaction>
</comment>
<feature type="transmembrane region" description="Helical" evidence="7">
    <location>
        <begin position="231"/>
        <end position="252"/>
    </location>
</feature>
<dbReference type="GO" id="GO:0006612">
    <property type="term" value="P:protein targeting to membrane"/>
    <property type="evidence" value="ECO:0007669"/>
    <property type="project" value="TreeGrafter"/>
</dbReference>
<dbReference type="GO" id="GO:0005783">
    <property type="term" value="C:endoplasmic reticulum"/>
    <property type="evidence" value="ECO:0007669"/>
    <property type="project" value="TreeGrafter"/>
</dbReference>
<dbReference type="EC" id="2.3.1.225" evidence="7"/>
<comment type="domain">
    <text evidence="7">The DHHC domain is required for palmitoyltransferase activity.</text>
</comment>
<keyword evidence="6 7" id="KW-0012">Acyltransferase</keyword>
<organism evidence="9 10">
    <name type="scientific">Triparma strigata</name>
    <dbReference type="NCBI Taxonomy" id="1606541"/>
    <lineage>
        <taxon>Eukaryota</taxon>
        <taxon>Sar</taxon>
        <taxon>Stramenopiles</taxon>
        <taxon>Ochrophyta</taxon>
        <taxon>Bolidophyceae</taxon>
        <taxon>Parmales</taxon>
        <taxon>Triparmaceae</taxon>
        <taxon>Triparma</taxon>
    </lineage>
</organism>
<dbReference type="Pfam" id="PF01529">
    <property type="entry name" value="DHHC"/>
    <property type="match status" value="1"/>
</dbReference>
<keyword evidence="2 7" id="KW-0808">Transferase</keyword>
<dbReference type="OrthoDB" id="36806at2759"/>
<evidence type="ECO:0000256" key="6">
    <source>
        <dbReference type="ARBA" id="ARBA00023315"/>
    </source>
</evidence>
<dbReference type="GO" id="GO:0016020">
    <property type="term" value="C:membrane"/>
    <property type="evidence" value="ECO:0007669"/>
    <property type="project" value="UniProtKB-SubCell"/>
</dbReference>
<dbReference type="GO" id="GO:0005794">
    <property type="term" value="C:Golgi apparatus"/>
    <property type="evidence" value="ECO:0007669"/>
    <property type="project" value="TreeGrafter"/>
</dbReference>
<gene>
    <name evidence="9" type="ORF">TrST_g28</name>
</gene>
<evidence type="ECO:0000256" key="4">
    <source>
        <dbReference type="ARBA" id="ARBA00022989"/>
    </source>
</evidence>
<proteinExistence type="inferred from homology"/>
<dbReference type="GO" id="GO:0019706">
    <property type="term" value="F:protein-cysteine S-palmitoyltransferase activity"/>
    <property type="evidence" value="ECO:0007669"/>
    <property type="project" value="UniProtKB-EC"/>
</dbReference>
<feature type="domain" description="Palmitoyltransferase DHHC" evidence="8">
    <location>
        <begin position="185"/>
        <end position="253"/>
    </location>
</feature>
<keyword evidence="4 7" id="KW-1133">Transmembrane helix</keyword>
<feature type="transmembrane region" description="Helical" evidence="7">
    <location>
        <begin position="140"/>
        <end position="158"/>
    </location>
</feature>
<evidence type="ECO:0000313" key="10">
    <source>
        <dbReference type="Proteomes" id="UP001165085"/>
    </source>
</evidence>
<dbReference type="Proteomes" id="UP001165085">
    <property type="component" value="Unassembled WGS sequence"/>
</dbReference>
<dbReference type="EMBL" id="BRXY01000193">
    <property type="protein sequence ID" value="GMH75893.1"/>
    <property type="molecule type" value="Genomic_DNA"/>
</dbReference>
<dbReference type="AlphaFoldDB" id="A0A9W7AVL2"/>
<evidence type="ECO:0000256" key="1">
    <source>
        <dbReference type="ARBA" id="ARBA00004141"/>
    </source>
</evidence>
<sequence>MSSSLTVPLGSDVEGGHVTVANVSLDSIDSNDNDDEQDDGLWPRKDSFGHHIYASVSTSPNPPRPLPPPLSHFHRYFCCLSSHYIGKMPVLLSSSSGHPLLIVGSWWPFCVFVTFGLILLITTLLTVFLIIPYAPIWLVIPYYGLVGVVVGSLVGTSCRNPGIIKKRVTIDTEEPDNVNKDKWIFNDRCKSYRPRGALYCSQNDVIVEEYDHFCPWTGTSIGKNNMAAFKVFVVSINFLCYATVGVAVYLLVAVRHSM</sequence>
<evidence type="ECO:0000256" key="5">
    <source>
        <dbReference type="ARBA" id="ARBA00023136"/>
    </source>
</evidence>
<evidence type="ECO:0000256" key="7">
    <source>
        <dbReference type="RuleBase" id="RU079119"/>
    </source>
</evidence>
<evidence type="ECO:0000259" key="8">
    <source>
        <dbReference type="Pfam" id="PF01529"/>
    </source>
</evidence>
<comment type="similarity">
    <text evidence="7">Belongs to the DHHC palmitoyltransferase family.</text>
</comment>
<evidence type="ECO:0000256" key="3">
    <source>
        <dbReference type="ARBA" id="ARBA00022692"/>
    </source>
</evidence>
<comment type="caution">
    <text evidence="9">The sequence shown here is derived from an EMBL/GenBank/DDBJ whole genome shotgun (WGS) entry which is preliminary data.</text>
</comment>
<keyword evidence="3 7" id="KW-0812">Transmembrane</keyword>
<evidence type="ECO:0000256" key="2">
    <source>
        <dbReference type="ARBA" id="ARBA00022679"/>
    </source>
</evidence>
<accession>A0A9W7AVL2</accession>
<evidence type="ECO:0000313" key="9">
    <source>
        <dbReference type="EMBL" id="GMH75893.1"/>
    </source>
</evidence>
<dbReference type="InterPro" id="IPR001594">
    <property type="entry name" value="Palmitoyltrfase_DHHC"/>
</dbReference>
<comment type="subcellular location">
    <subcellularLocation>
        <location evidence="1">Membrane</location>
        <topology evidence="1">Multi-pass membrane protein</topology>
    </subcellularLocation>
</comment>